<proteinExistence type="predicted"/>
<gene>
    <name evidence="1" type="ORF">EV182_003173</name>
</gene>
<name>A0ACC1HQZ4_9FUNG</name>
<dbReference type="Proteomes" id="UP001145114">
    <property type="component" value="Unassembled WGS sequence"/>
</dbReference>
<evidence type="ECO:0000313" key="1">
    <source>
        <dbReference type="EMBL" id="KAJ1678877.1"/>
    </source>
</evidence>
<protein>
    <submittedName>
        <fullName evidence="1">Uncharacterized protein</fullName>
    </submittedName>
</protein>
<organism evidence="1 2">
    <name type="scientific">Spiromyces aspiralis</name>
    <dbReference type="NCBI Taxonomy" id="68401"/>
    <lineage>
        <taxon>Eukaryota</taxon>
        <taxon>Fungi</taxon>
        <taxon>Fungi incertae sedis</taxon>
        <taxon>Zoopagomycota</taxon>
        <taxon>Kickxellomycotina</taxon>
        <taxon>Kickxellomycetes</taxon>
        <taxon>Kickxellales</taxon>
        <taxon>Kickxellaceae</taxon>
        <taxon>Spiromyces</taxon>
    </lineage>
</organism>
<keyword evidence="2" id="KW-1185">Reference proteome</keyword>
<reference evidence="1" key="1">
    <citation type="submission" date="2022-06" db="EMBL/GenBank/DDBJ databases">
        <title>Phylogenomic reconstructions and comparative analyses of Kickxellomycotina fungi.</title>
        <authorList>
            <person name="Reynolds N.K."/>
            <person name="Stajich J.E."/>
            <person name="Barry K."/>
            <person name="Grigoriev I.V."/>
            <person name="Crous P."/>
            <person name="Smith M.E."/>
        </authorList>
    </citation>
    <scope>NUCLEOTIDE SEQUENCE</scope>
    <source>
        <strain evidence="1">RSA 2271</strain>
    </source>
</reference>
<accession>A0ACC1HQZ4</accession>
<sequence length="638" mass="69143">MACAGTTSLFATYGSSFSEILGFTQYETNIVASFGDYGHYFSAPLWGYLTGRVGPRRVTACAAVLMFVGYAGLSYAFKHFDTSYEHAHHYVATMTLLFACVGIGSKAGYMSGLSTTAHNYRYSRYAGITLGIPNAVYGLSTFIFSTIKGRWFESDPSPARYLWFVACISLVAHFVASRVMFLEGRPRGRVGDGGATKAKPEGENIELRDMRRAESARGPDSNPEGGAQEAPVALTKTVATVGTRQRRLTISSTRGNGSGVGEDSACPSPSPHSPTEVVEMSVPPPRSSSKGNSRASLDTNDTSSVQRSSDIQGLYQDPQLQEQPPQQQQAQVQTEHHSHLPDSTRHSFLSRFAQSQFGIFVTNPAAIFLLAGLVCCAGPAITLINNSGVLVRMAANLPLPVYPGDEVHSNSSEGPWRGMSADEVGVFRDRVVAIQSLFSCIARLAIGYLSDIWRTRLRLPRSAFLIFGGLLILHIQHIAQSISHVSDITYLMAFTGVGMGTIFTIAPTYVSETWGADSFGVFWGIMSLGPAFGGHMCNLIFGAAWDAGVISIVQEADPSSSNNNSGGEVSQANRRLAAIHAASVQCDQRCFSPAFAKNTKISLVGVLLFTAATLYPIWVRRRRRRRRPQQQPLQLQSQ</sequence>
<evidence type="ECO:0000313" key="2">
    <source>
        <dbReference type="Proteomes" id="UP001145114"/>
    </source>
</evidence>
<dbReference type="EMBL" id="JAMZIH010000784">
    <property type="protein sequence ID" value="KAJ1678877.1"/>
    <property type="molecule type" value="Genomic_DNA"/>
</dbReference>
<comment type="caution">
    <text evidence="1">The sequence shown here is derived from an EMBL/GenBank/DDBJ whole genome shotgun (WGS) entry which is preliminary data.</text>
</comment>